<proteinExistence type="predicted"/>
<dbReference type="AlphaFoldDB" id="A0A251PK32"/>
<keyword evidence="3" id="KW-1185">Reference proteome</keyword>
<evidence type="ECO:0000313" key="2">
    <source>
        <dbReference type="EMBL" id="ONI11919.1"/>
    </source>
</evidence>
<dbReference type="Gramene" id="ONI11919">
    <property type="protein sequence ID" value="ONI11919"/>
    <property type="gene ID" value="PRUPE_4G134400"/>
</dbReference>
<gene>
    <name evidence="2" type="ORF">PRUPE_4G134400</name>
</gene>
<reference evidence="2 3" key="1">
    <citation type="journal article" date="2013" name="Nat. Genet.">
        <title>The high-quality draft genome of peach (Prunus persica) identifies unique patterns of genetic diversity, domestication and genome evolution.</title>
        <authorList>
            <consortium name="International Peach Genome Initiative"/>
            <person name="Verde I."/>
            <person name="Abbott A.G."/>
            <person name="Scalabrin S."/>
            <person name="Jung S."/>
            <person name="Shu S."/>
            <person name="Marroni F."/>
            <person name="Zhebentyayeva T."/>
            <person name="Dettori M.T."/>
            <person name="Grimwood J."/>
            <person name="Cattonaro F."/>
            <person name="Zuccolo A."/>
            <person name="Rossini L."/>
            <person name="Jenkins J."/>
            <person name="Vendramin E."/>
            <person name="Meisel L.A."/>
            <person name="Decroocq V."/>
            <person name="Sosinski B."/>
            <person name="Prochnik S."/>
            <person name="Mitros T."/>
            <person name="Policriti A."/>
            <person name="Cipriani G."/>
            <person name="Dondini L."/>
            <person name="Ficklin S."/>
            <person name="Goodstein D.M."/>
            <person name="Xuan P."/>
            <person name="Del Fabbro C."/>
            <person name="Aramini V."/>
            <person name="Copetti D."/>
            <person name="Gonzalez S."/>
            <person name="Horner D.S."/>
            <person name="Falchi R."/>
            <person name="Lucas S."/>
            <person name="Mica E."/>
            <person name="Maldonado J."/>
            <person name="Lazzari B."/>
            <person name="Bielenberg D."/>
            <person name="Pirona R."/>
            <person name="Miculan M."/>
            <person name="Barakat A."/>
            <person name="Testolin R."/>
            <person name="Stella A."/>
            <person name="Tartarini S."/>
            <person name="Tonutti P."/>
            <person name="Arus P."/>
            <person name="Orellana A."/>
            <person name="Wells C."/>
            <person name="Main D."/>
            <person name="Vizzotto G."/>
            <person name="Silva H."/>
            <person name="Salamini F."/>
            <person name="Schmutz J."/>
            <person name="Morgante M."/>
            <person name="Rokhsar D.S."/>
        </authorList>
    </citation>
    <scope>NUCLEOTIDE SEQUENCE [LARGE SCALE GENOMIC DNA]</scope>
    <source>
        <strain evidence="3">cv. Nemared</strain>
    </source>
</reference>
<feature type="region of interest" description="Disordered" evidence="1">
    <location>
        <begin position="1"/>
        <end position="41"/>
    </location>
</feature>
<evidence type="ECO:0000256" key="1">
    <source>
        <dbReference type="SAM" id="MobiDB-lite"/>
    </source>
</evidence>
<feature type="compositionally biased region" description="Low complexity" evidence="1">
    <location>
        <begin position="28"/>
        <end position="41"/>
    </location>
</feature>
<dbReference type="EMBL" id="CM007654">
    <property type="protein sequence ID" value="ONI11919.1"/>
    <property type="molecule type" value="Genomic_DNA"/>
</dbReference>
<evidence type="ECO:0000313" key="3">
    <source>
        <dbReference type="Proteomes" id="UP000006882"/>
    </source>
</evidence>
<dbReference type="Proteomes" id="UP000006882">
    <property type="component" value="Chromosome G4"/>
</dbReference>
<accession>A0A251PK32</accession>
<feature type="compositionally biased region" description="Basic residues" evidence="1">
    <location>
        <begin position="12"/>
        <end position="21"/>
    </location>
</feature>
<organism evidence="2 3">
    <name type="scientific">Prunus persica</name>
    <name type="common">Peach</name>
    <name type="synonym">Amygdalus persica</name>
    <dbReference type="NCBI Taxonomy" id="3760"/>
    <lineage>
        <taxon>Eukaryota</taxon>
        <taxon>Viridiplantae</taxon>
        <taxon>Streptophyta</taxon>
        <taxon>Embryophyta</taxon>
        <taxon>Tracheophyta</taxon>
        <taxon>Spermatophyta</taxon>
        <taxon>Magnoliopsida</taxon>
        <taxon>eudicotyledons</taxon>
        <taxon>Gunneridae</taxon>
        <taxon>Pentapetalae</taxon>
        <taxon>rosids</taxon>
        <taxon>fabids</taxon>
        <taxon>Rosales</taxon>
        <taxon>Rosaceae</taxon>
        <taxon>Amygdaloideae</taxon>
        <taxon>Amygdaleae</taxon>
        <taxon>Prunus</taxon>
    </lineage>
</organism>
<name>A0A251PK32_PRUPE</name>
<protein>
    <submittedName>
        <fullName evidence="2">Uncharacterized protein</fullName>
    </submittedName>
</protein>
<sequence>MDTQLRGPTPHLPKKEKRKNKVLNSRPTFNGSTPSSLSSNSQISLLLSLANNNNFTTTNFLDVKSSY</sequence>